<dbReference type="AlphaFoldDB" id="A0AAD8JFY1"/>
<keyword evidence="2" id="KW-1185">Reference proteome</keyword>
<evidence type="ECO:0000313" key="2">
    <source>
        <dbReference type="Proteomes" id="UP001237642"/>
    </source>
</evidence>
<reference evidence="1" key="1">
    <citation type="submission" date="2023-02" db="EMBL/GenBank/DDBJ databases">
        <title>Genome of toxic invasive species Heracleum sosnowskyi carries increased number of genes despite the absence of recent whole-genome duplications.</title>
        <authorList>
            <person name="Schelkunov M."/>
            <person name="Shtratnikova V."/>
            <person name="Makarenko M."/>
            <person name="Klepikova A."/>
            <person name="Omelchenko D."/>
            <person name="Novikova G."/>
            <person name="Obukhova E."/>
            <person name="Bogdanov V."/>
            <person name="Penin A."/>
            <person name="Logacheva M."/>
        </authorList>
    </citation>
    <scope>NUCLEOTIDE SEQUENCE</scope>
    <source>
        <strain evidence="1">Hsosn_3</strain>
        <tissue evidence="1">Leaf</tissue>
    </source>
</reference>
<protein>
    <submittedName>
        <fullName evidence="1">Uncharacterized protein</fullName>
    </submittedName>
</protein>
<evidence type="ECO:0000313" key="1">
    <source>
        <dbReference type="EMBL" id="KAK1401757.1"/>
    </source>
</evidence>
<comment type="caution">
    <text evidence="1">The sequence shown here is derived from an EMBL/GenBank/DDBJ whole genome shotgun (WGS) entry which is preliminary data.</text>
</comment>
<dbReference type="Proteomes" id="UP001237642">
    <property type="component" value="Unassembled WGS sequence"/>
</dbReference>
<name>A0AAD8JFY1_9APIA</name>
<organism evidence="1 2">
    <name type="scientific">Heracleum sosnowskyi</name>
    <dbReference type="NCBI Taxonomy" id="360622"/>
    <lineage>
        <taxon>Eukaryota</taxon>
        <taxon>Viridiplantae</taxon>
        <taxon>Streptophyta</taxon>
        <taxon>Embryophyta</taxon>
        <taxon>Tracheophyta</taxon>
        <taxon>Spermatophyta</taxon>
        <taxon>Magnoliopsida</taxon>
        <taxon>eudicotyledons</taxon>
        <taxon>Gunneridae</taxon>
        <taxon>Pentapetalae</taxon>
        <taxon>asterids</taxon>
        <taxon>campanulids</taxon>
        <taxon>Apiales</taxon>
        <taxon>Apiaceae</taxon>
        <taxon>Apioideae</taxon>
        <taxon>apioid superclade</taxon>
        <taxon>Tordylieae</taxon>
        <taxon>Tordyliinae</taxon>
        <taxon>Heracleum</taxon>
    </lineage>
</organism>
<proteinExistence type="predicted"/>
<accession>A0AAD8JFY1</accession>
<sequence length="105" mass="12370">MWREKEEQNKLGKGKGKLSEYCNLPSMWTEGAEIDQEEANTLMVDYRESTLQNKDEQFIRIVEEIIRRPNLTITQTSTLLMSKIVSVCVKINEERRWAIDVYLDT</sequence>
<gene>
    <name evidence="1" type="ORF">POM88_001362</name>
</gene>
<reference evidence="1" key="2">
    <citation type="submission" date="2023-05" db="EMBL/GenBank/DDBJ databases">
        <authorList>
            <person name="Schelkunov M.I."/>
        </authorList>
    </citation>
    <scope>NUCLEOTIDE SEQUENCE</scope>
    <source>
        <strain evidence="1">Hsosn_3</strain>
        <tissue evidence="1">Leaf</tissue>
    </source>
</reference>
<dbReference type="EMBL" id="JAUIZM010000001">
    <property type="protein sequence ID" value="KAK1401757.1"/>
    <property type="molecule type" value="Genomic_DNA"/>
</dbReference>